<keyword evidence="12" id="KW-0732">Signal</keyword>
<feature type="region of interest" description="Disordered" evidence="13">
    <location>
        <begin position="349"/>
        <end position="378"/>
    </location>
</feature>
<dbReference type="InterPro" id="IPR002016">
    <property type="entry name" value="Haem_peroxidase"/>
</dbReference>
<feature type="binding site" evidence="9">
    <location>
        <position position="275"/>
    </location>
    <ligand>
        <name>Ca(2+)</name>
        <dbReference type="ChEBI" id="CHEBI:29108"/>
        <label>2</label>
    </ligand>
</feature>
<feature type="chain" id="PRO_5007749358" description="Peroxidase" evidence="12">
    <location>
        <begin position="17"/>
        <end position="378"/>
    </location>
</feature>
<evidence type="ECO:0000256" key="1">
    <source>
        <dbReference type="ARBA" id="ARBA00006089"/>
    </source>
</evidence>
<keyword evidence="5 12" id="KW-0560">Oxidoreductase</keyword>
<protein>
    <recommendedName>
        <fullName evidence="12">Peroxidase</fullName>
        <ecNumber evidence="12">1.11.1.-</ecNumber>
    </recommendedName>
</protein>
<feature type="binding site" evidence="9">
    <location>
        <position position="251"/>
    </location>
    <ligand>
        <name>Ca(2+)</name>
        <dbReference type="ChEBI" id="CHEBI:29108"/>
        <label>2</label>
    </ligand>
</feature>
<dbReference type="PROSITE" id="PS00436">
    <property type="entry name" value="PEROXIDASE_2"/>
    <property type="match status" value="1"/>
</dbReference>
<feature type="binding site" evidence="9">
    <location>
        <position position="139"/>
    </location>
    <ligand>
        <name>Ca(2+)</name>
        <dbReference type="ChEBI" id="CHEBI:29108"/>
        <label>1</label>
    </ligand>
</feature>
<dbReference type="InterPro" id="IPR010255">
    <property type="entry name" value="Haem_peroxidase_sf"/>
</dbReference>
<evidence type="ECO:0000256" key="3">
    <source>
        <dbReference type="ARBA" id="ARBA00022617"/>
    </source>
</evidence>
<dbReference type="GO" id="GO:0004601">
    <property type="term" value="F:peroxidase activity"/>
    <property type="evidence" value="ECO:0007669"/>
    <property type="project" value="UniProtKB-KW"/>
</dbReference>
<accession>A0A167XK77</accession>
<evidence type="ECO:0000256" key="2">
    <source>
        <dbReference type="ARBA" id="ARBA00022559"/>
    </source>
</evidence>
<dbReference type="GO" id="GO:0000302">
    <property type="term" value="P:response to reactive oxygen species"/>
    <property type="evidence" value="ECO:0007669"/>
    <property type="project" value="TreeGrafter"/>
</dbReference>
<evidence type="ECO:0000256" key="8">
    <source>
        <dbReference type="PIRSR" id="PIRSR601621-1"/>
    </source>
</evidence>
<evidence type="ECO:0000256" key="11">
    <source>
        <dbReference type="PIRSR" id="PIRSR601621-4"/>
    </source>
</evidence>
<dbReference type="PRINTS" id="PR00458">
    <property type="entry name" value="PEROXIDASE"/>
</dbReference>
<feature type="binding site" evidence="9">
    <location>
        <position position="268"/>
    </location>
    <ligand>
        <name>Ca(2+)</name>
        <dbReference type="ChEBI" id="CHEBI:29108"/>
        <label>2</label>
    </ligand>
</feature>
<dbReference type="AlphaFoldDB" id="A0A167XK77"/>
<dbReference type="InterPro" id="IPR019794">
    <property type="entry name" value="Peroxidases_AS"/>
</dbReference>
<keyword evidence="6 9" id="KW-0408">Iron</keyword>
<gene>
    <name evidence="15" type="ORF">AAL_07286</name>
</gene>
<feature type="compositionally biased region" description="Pro residues" evidence="13">
    <location>
        <begin position="352"/>
        <end position="366"/>
    </location>
</feature>
<feature type="active site" description="Proton acceptor" evidence="8">
    <location>
        <position position="125"/>
    </location>
</feature>
<dbReference type="InterPro" id="IPR044831">
    <property type="entry name" value="Ccp1-like"/>
</dbReference>
<feature type="binding site" evidence="9">
    <location>
        <position position="126"/>
    </location>
    <ligand>
        <name>Ca(2+)</name>
        <dbReference type="ChEBI" id="CHEBI:29108"/>
        <label>1</label>
    </ligand>
</feature>
<feature type="compositionally biased region" description="Polar residues" evidence="13">
    <location>
        <begin position="367"/>
        <end position="378"/>
    </location>
</feature>
<feature type="binding site" evidence="9">
    <location>
        <position position="141"/>
    </location>
    <ligand>
        <name>Ca(2+)</name>
        <dbReference type="ChEBI" id="CHEBI:29108"/>
        <label>1</label>
    </ligand>
</feature>
<dbReference type="PRINTS" id="PR00462">
    <property type="entry name" value="LIGNINASE"/>
</dbReference>
<comment type="cofactor">
    <cofactor evidence="9 12">
        <name>Ca(2+)</name>
        <dbReference type="ChEBI" id="CHEBI:29108"/>
    </cofactor>
    <text evidence="9 12">Binds 2 calcium ions per subunit.</text>
</comment>
<dbReference type="GO" id="GO:0034599">
    <property type="term" value="P:cellular response to oxidative stress"/>
    <property type="evidence" value="ECO:0007669"/>
    <property type="project" value="InterPro"/>
</dbReference>
<dbReference type="Proteomes" id="UP000078544">
    <property type="component" value="Unassembled WGS sequence"/>
</dbReference>
<dbReference type="Gene3D" id="1.10.520.10">
    <property type="match status" value="1"/>
</dbReference>
<evidence type="ECO:0000256" key="6">
    <source>
        <dbReference type="ARBA" id="ARBA00023004"/>
    </source>
</evidence>
<reference evidence="15 16" key="1">
    <citation type="journal article" date="2016" name="Genome Biol. Evol.">
        <title>Divergent and convergent evolution of fungal pathogenicity.</title>
        <authorList>
            <person name="Shang Y."/>
            <person name="Xiao G."/>
            <person name="Zheng P."/>
            <person name="Cen K."/>
            <person name="Zhan S."/>
            <person name="Wang C."/>
        </authorList>
    </citation>
    <scope>NUCLEOTIDE SEQUENCE [LARGE SCALE GENOMIC DNA]</scope>
    <source>
        <strain evidence="15 16">RCEF 2490</strain>
    </source>
</reference>
<keyword evidence="7" id="KW-0325">Glycoprotein</keyword>
<evidence type="ECO:0000313" key="15">
    <source>
        <dbReference type="EMBL" id="KZZ90185.1"/>
    </source>
</evidence>
<keyword evidence="2 12" id="KW-0575">Peroxidase</keyword>
<keyword evidence="4 9" id="KW-0479">Metal-binding</keyword>
<evidence type="ECO:0000313" key="16">
    <source>
        <dbReference type="Proteomes" id="UP000078544"/>
    </source>
</evidence>
<dbReference type="EC" id="1.11.1.-" evidence="12"/>
<comment type="caution">
    <text evidence="15">The sequence shown here is derived from an EMBL/GenBank/DDBJ whole genome shotgun (WGS) entry which is preliminary data.</text>
</comment>
<dbReference type="EMBL" id="AZGY01000022">
    <property type="protein sequence ID" value="KZZ90185.1"/>
    <property type="molecule type" value="Genomic_DNA"/>
</dbReference>
<evidence type="ECO:0000256" key="12">
    <source>
        <dbReference type="RuleBase" id="RU363051"/>
    </source>
</evidence>
<dbReference type="GO" id="GO:0046872">
    <property type="term" value="F:metal ion binding"/>
    <property type="evidence" value="ECO:0007669"/>
    <property type="project" value="UniProtKB-UniRule"/>
</dbReference>
<dbReference type="InterPro" id="IPR001621">
    <property type="entry name" value="Ligninase"/>
</dbReference>
<dbReference type="Pfam" id="PF00141">
    <property type="entry name" value="peroxidase"/>
    <property type="match status" value="1"/>
</dbReference>
<dbReference type="GO" id="GO:0042744">
    <property type="term" value="P:hydrogen peroxide catabolic process"/>
    <property type="evidence" value="ECO:0007669"/>
    <property type="project" value="TreeGrafter"/>
</dbReference>
<evidence type="ECO:0000256" key="4">
    <source>
        <dbReference type="ARBA" id="ARBA00022723"/>
    </source>
</evidence>
<evidence type="ECO:0000256" key="9">
    <source>
        <dbReference type="PIRSR" id="PIRSR601621-2"/>
    </source>
</evidence>
<feature type="signal peptide" evidence="12">
    <location>
        <begin position="1"/>
        <end position="16"/>
    </location>
</feature>
<dbReference type="Gene3D" id="1.10.420.10">
    <property type="entry name" value="Peroxidase, domain 2"/>
    <property type="match status" value="1"/>
</dbReference>
<dbReference type="GO" id="GO:0020037">
    <property type="term" value="F:heme binding"/>
    <property type="evidence" value="ECO:0007669"/>
    <property type="project" value="UniProtKB-UniRule"/>
</dbReference>
<organism evidence="15 16">
    <name type="scientific">Moelleriella libera RCEF 2490</name>
    <dbReference type="NCBI Taxonomy" id="1081109"/>
    <lineage>
        <taxon>Eukaryota</taxon>
        <taxon>Fungi</taxon>
        <taxon>Dikarya</taxon>
        <taxon>Ascomycota</taxon>
        <taxon>Pezizomycotina</taxon>
        <taxon>Sordariomycetes</taxon>
        <taxon>Hypocreomycetidae</taxon>
        <taxon>Hypocreales</taxon>
        <taxon>Clavicipitaceae</taxon>
        <taxon>Moelleriella</taxon>
    </lineage>
</organism>
<feature type="binding site" evidence="9">
    <location>
        <position position="143"/>
    </location>
    <ligand>
        <name>Ca(2+)</name>
        <dbReference type="ChEBI" id="CHEBI:29108"/>
        <label>1</label>
    </ligand>
</feature>
<feature type="binding site" evidence="9">
    <location>
        <position position="270"/>
    </location>
    <ligand>
        <name>Ca(2+)</name>
        <dbReference type="ChEBI" id="CHEBI:29108"/>
        <label>2</label>
    </ligand>
</feature>
<dbReference type="PROSITE" id="PS50873">
    <property type="entry name" value="PEROXIDASE_4"/>
    <property type="match status" value="1"/>
</dbReference>
<feature type="disulfide bond" evidence="11">
    <location>
        <begin position="112"/>
        <end position="195"/>
    </location>
</feature>
<keyword evidence="9 12" id="KW-0106">Calcium</keyword>
<proteinExistence type="inferred from homology"/>
<evidence type="ECO:0000259" key="14">
    <source>
        <dbReference type="PROSITE" id="PS50873"/>
    </source>
</evidence>
<feature type="domain" description="Plant heme peroxidase family profile" evidence="14">
    <location>
        <begin position="178"/>
        <end position="251"/>
    </location>
</feature>
<dbReference type="OrthoDB" id="2113341at2759"/>
<keyword evidence="16" id="KW-1185">Reference proteome</keyword>
<evidence type="ECO:0000256" key="7">
    <source>
        <dbReference type="ARBA" id="ARBA00023180"/>
    </source>
</evidence>
<sequence length="378" mass="40799">MKSLLLCYAAISVVQAFPGMADLAKNLAARQQPDNSSQLLGDLVDKPDSSLSPTGSLIKKLLTGAENPEDFTTSYTSVPDIRSAACKADTCCVWKHIADEMKSKMVTRDGQCNGLARSCVRMGFHDAATWSLKTGPGGGADGSLVLARECYDRSVNRAMIPACIQMQMWYDRYRRYGVSMADLIQMGATVATVTCPLGPRIRSFVGRKDSNKPSPDNLLPSPFDSADSLISLFADKTISAGQLVALVGAHTTSRQVTTDPRRAGAPQDTTPGVWDVAFYGETLDPKAPRNLFKFQSDINLSKDPRTSATWQRFVAPRGQGPWNGAFSNAYIRMSLLGVYNINDLTECTKALPKPPQNPPPPPPPPTGFSSDGTSLTDV</sequence>
<dbReference type="STRING" id="1081109.A0A167XK77"/>
<dbReference type="SUPFAM" id="SSF48113">
    <property type="entry name" value="Heme-dependent peroxidases"/>
    <property type="match status" value="1"/>
</dbReference>
<feature type="site" description="Transition state stabilizer" evidence="10">
    <location>
        <position position="121"/>
    </location>
</feature>
<evidence type="ECO:0000256" key="13">
    <source>
        <dbReference type="SAM" id="MobiDB-lite"/>
    </source>
</evidence>
<comment type="similarity">
    <text evidence="1 12">Belongs to the peroxidase family. Ligninase subfamily.</text>
</comment>
<dbReference type="PANTHER" id="PTHR31356:SF66">
    <property type="entry name" value="CATALASE-PEROXIDASE"/>
    <property type="match status" value="1"/>
</dbReference>
<keyword evidence="3 9" id="KW-0349">Heme</keyword>
<dbReference type="PANTHER" id="PTHR31356">
    <property type="entry name" value="THYLAKOID LUMENAL 29 KDA PROTEIN, CHLOROPLASTIC-RELATED"/>
    <property type="match status" value="1"/>
</dbReference>
<keyword evidence="11" id="KW-1015">Disulfide bond</keyword>
<name>A0A167XK77_9HYPO</name>
<feature type="binding site" description="axial binding residue" evidence="9">
    <location>
        <position position="250"/>
    </location>
    <ligand>
        <name>heme b</name>
        <dbReference type="ChEBI" id="CHEBI:60344"/>
    </ligand>
    <ligandPart>
        <name>Fe</name>
        <dbReference type="ChEBI" id="CHEBI:18248"/>
    </ligandPart>
</feature>
<evidence type="ECO:0000256" key="5">
    <source>
        <dbReference type="ARBA" id="ARBA00023002"/>
    </source>
</evidence>
<evidence type="ECO:0000256" key="10">
    <source>
        <dbReference type="PIRSR" id="PIRSR601621-3"/>
    </source>
</evidence>
<feature type="disulfide bond" evidence="11">
    <location>
        <begin position="91"/>
        <end position="347"/>
    </location>
</feature>
<comment type="cofactor">
    <cofactor evidence="9">
        <name>heme b</name>
        <dbReference type="ChEBI" id="CHEBI:60344"/>
    </cofactor>
    <text evidence="9">Binds 1 heme b (iron(II)-protoporphyrin IX) group per subunit.</text>
</comment>